<feature type="compositionally biased region" description="Acidic residues" evidence="1">
    <location>
        <begin position="66"/>
        <end position="76"/>
    </location>
</feature>
<dbReference type="STRING" id="1314785.A0A165B5M5"/>
<sequence>MLLAGVPEAFTRLFCSRYRGTLASLLDNARALREALGVMGADASEEVEVVVKEQEAEEGSKSQDIGVDEATLDDEAAQSLAETMDSQEREKTHGDDGREIEKGHDVAPEDKRGHDSGNEQVQEKGKGKEKDAEEAQSTADGEENTGDGEKEEPQKNRDEEEKETEREKSEGISKNPEEDVIPEDELAPPQAEQQPKAKAPQQQQENSKTQKEPTQPKNTKTVQCWRASYFEVRVPDAYGDGLVDTETMEDECAHADVDVDMDGAAAAVSILGMTALGLARVDFERGEHEREVRRAEVMLVRPRVVSENILGWTGQERDGVDGDVMMGVA</sequence>
<feature type="compositionally biased region" description="Basic and acidic residues" evidence="1">
    <location>
        <begin position="86"/>
        <end position="133"/>
    </location>
</feature>
<dbReference type="AlphaFoldDB" id="A0A165B5M5"/>
<reference evidence="2 3" key="1">
    <citation type="journal article" date="2016" name="Mol. Biol. Evol.">
        <title>Comparative Genomics of Early-Diverging Mushroom-Forming Fungi Provides Insights into the Origins of Lignocellulose Decay Capabilities.</title>
        <authorList>
            <person name="Nagy L.G."/>
            <person name="Riley R."/>
            <person name="Tritt A."/>
            <person name="Adam C."/>
            <person name="Daum C."/>
            <person name="Floudas D."/>
            <person name="Sun H."/>
            <person name="Yadav J.S."/>
            <person name="Pangilinan J."/>
            <person name="Larsson K.H."/>
            <person name="Matsuura K."/>
            <person name="Barry K."/>
            <person name="Labutti K."/>
            <person name="Kuo R."/>
            <person name="Ohm R.A."/>
            <person name="Bhattacharya S.S."/>
            <person name="Shirouzu T."/>
            <person name="Yoshinaga Y."/>
            <person name="Martin F.M."/>
            <person name="Grigoriev I.V."/>
            <person name="Hibbett D.S."/>
        </authorList>
    </citation>
    <scope>NUCLEOTIDE SEQUENCE [LARGE SCALE GENOMIC DNA]</scope>
    <source>
        <strain evidence="2 3">93-53</strain>
    </source>
</reference>
<feature type="compositionally biased region" description="Low complexity" evidence="1">
    <location>
        <begin position="187"/>
        <end position="205"/>
    </location>
</feature>
<dbReference type="Proteomes" id="UP000076871">
    <property type="component" value="Unassembled WGS sequence"/>
</dbReference>
<evidence type="ECO:0000313" key="3">
    <source>
        <dbReference type="Proteomes" id="UP000076871"/>
    </source>
</evidence>
<dbReference type="EMBL" id="KV427689">
    <property type="protein sequence ID" value="KZT00292.1"/>
    <property type="molecule type" value="Genomic_DNA"/>
</dbReference>
<name>A0A165B5M5_9APHY</name>
<accession>A0A165B5M5</accession>
<feature type="region of interest" description="Disordered" evidence="1">
    <location>
        <begin position="49"/>
        <end position="220"/>
    </location>
</feature>
<proteinExistence type="predicted"/>
<protein>
    <submittedName>
        <fullName evidence="2">Uncharacterized protein</fullName>
    </submittedName>
</protein>
<dbReference type="RefSeq" id="XP_040758032.1">
    <property type="nucleotide sequence ID" value="XM_040913491.1"/>
</dbReference>
<evidence type="ECO:0000313" key="2">
    <source>
        <dbReference type="EMBL" id="KZT00292.1"/>
    </source>
</evidence>
<feature type="compositionally biased region" description="Basic and acidic residues" evidence="1">
    <location>
        <begin position="147"/>
        <end position="177"/>
    </location>
</feature>
<evidence type="ECO:0000256" key="1">
    <source>
        <dbReference type="SAM" id="MobiDB-lite"/>
    </source>
</evidence>
<dbReference type="InParanoid" id="A0A165B5M5"/>
<feature type="compositionally biased region" description="Basic and acidic residues" evidence="1">
    <location>
        <begin position="49"/>
        <end position="61"/>
    </location>
</feature>
<dbReference type="GeneID" id="63830519"/>
<organism evidence="2 3">
    <name type="scientific">Laetiporus sulphureus 93-53</name>
    <dbReference type="NCBI Taxonomy" id="1314785"/>
    <lineage>
        <taxon>Eukaryota</taxon>
        <taxon>Fungi</taxon>
        <taxon>Dikarya</taxon>
        <taxon>Basidiomycota</taxon>
        <taxon>Agaricomycotina</taxon>
        <taxon>Agaricomycetes</taxon>
        <taxon>Polyporales</taxon>
        <taxon>Laetiporus</taxon>
    </lineage>
</organism>
<gene>
    <name evidence="2" type="ORF">LAESUDRAFT_764714</name>
</gene>
<keyword evidence="3" id="KW-1185">Reference proteome</keyword>